<evidence type="ECO:0000256" key="11">
    <source>
        <dbReference type="SAM" id="Phobius"/>
    </source>
</evidence>
<feature type="domain" description="General secretion pathway GspH" evidence="12">
    <location>
        <begin position="57"/>
        <end position="158"/>
    </location>
</feature>
<dbReference type="InterPro" id="IPR022346">
    <property type="entry name" value="T2SS_GspH"/>
</dbReference>
<dbReference type="Pfam" id="PF12019">
    <property type="entry name" value="GspH"/>
    <property type="match status" value="1"/>
</dbReference>
<dbReference type="EMBL" id="SUMF01000009">
    <property type="protein sequence ID" value="TJZ73507.1"/>
    <property type="molecule type" value="Genomic_DNA"/>
</dbReference>
<evidence type="ECO:0000256" key="9">
    <source>
        <dbReference type="ARBA" id="ARBA00025772"/>
    </source>
</evidence>
<evidence type="ECO:0000259" key="12">
    <source>
        <dbReference type="Pfam" id="PF12019"/>
    </source>
</evidence>
<organism evidence="13 14">
    <name type="scientific">Chitiniphilus eburneus</name>
    <dbReference type="NCBI Taxonomy" id="2571148"/>
    <lineage>
        <taxon>Bacteria</taxon>
        <taxon>Pseudomonadati</taxon>
        <taxon>Pseudomonadota</taxon>
        <taxon>Betaproteobacteria</taxon>
        <taxon>Neisseriales</taxon>
        <taxon>Chitinibacteraceae</taxon>
        <taxon>Chitiniphilus</taxon>
    </lineage>
</organism>
<dbReference type="Gene3D" id="3.55.40.10">
    <property type="entry name" value="minor pseudopilin epsh domain"/>
    <property type="match status" value="1"/>
</dbReference>
<dbReference type="NCBIfam" id="TIGR02532">
    <property type="entry name" value="IV_pilin_GFxxxE"/>
    <property type="match status" value="1"/>
</dbReference>
<dbReference type="InterPro" id="IPR012902">
    <property type="entry name" value="N_methyl_site"/>
</dbReference>
<evidence type="ECO:0000256" key="8">
    <source>
        <dbReference type="ARBA" id="ARBA00023136"/>
    </source>
</evidence>
<dbReference type="GO" id="GO:0015627">
    <property type="term" value="C:type II protein secretion system complex"/>
    <property type="evidence" value="ECO:0007669"/>
    <property type="project" value="InterPro"/>
</dbReference>
<evidence type="ECO:0000256" key="7">
    <source>
        <dbReference type="ARBA" id="ARBA00022989"/>
    </source>
</evidence>
<dbReference type="AlphaFoldDB" id="A0A4U0PY61"/>
<name>A0A4U0PY61_9NEIS</name>
<keyword evidence="14" id="KW-1185">Reference proteome</keyword>
<sequence length="174" mass="19421">MLHAVRPCRIPRAQPRRGLGFTLIEILVALGVVGIILGMAMLRFDLSDGQTLEREGQRMALLFESARDEAIAGGRAIAWSSDGDGYQFWTLDDRNAWQALPSHEVLKPRELPEGLRVTRMSVNLKDRRVGERIVFEPSGVNQPFTVTLTKGQQRWRLEGDIMGRVTAQPEDGAA</sequence>
<evidence type="ECO:0000256" key="4">
    <source>
        <dbReference type="ARBA" id="ARBA00022481"/>
    </source>
</evidence>
<keyword evidence="4" id="KW-0488">Methylation</keyword>
<keyword evidence="5" id="KW-0997">Cell inner membrane</keyword>
<dbReference type="GO" id="GO:0015628">
    <property type="term" value="P:protein secretion by the type II secretion system"/>
    <property type="evidence" value="ECO:0007669"/>
    <property type="project" value="InterPro"/>
</dbReference>
<comment type="similarity">
    <text evidence="9">Belongs to the GSP H family.</text>
</comment>
<keyword evidence="8 11" id="KW-0472">Membrane</keyword>
<keyword evidence="3" id="KW-1003">Cell membrane</keyword>
<evidence type="ECO:0000256" key="6">
    <source>
        <dbReference type="ARBA" id="ARBA00022692"/>
    </source>
</evidence>
<evidence type="ECO:0000256" key="1">
    <source>
        <dbReference type="ARBA" id="ARBA00004377"/>
    </source>
</evidence>
<keyword evidence="6 11" id="KW-0812">Transmembrane</keyword>
<dbReference type="SUPFAM" id="SSF54523">
    <property type="entry name" value="Pili subunits"/>
    <property type="match status" value="1"/>
</dbReference>
<evidence type="ECO:0000256" key="2">
    <source>
        <dbReference type="ARBA" id="ARBA00021549"/>
    </source>
</evidence>
<dbReference type="OrthoDB" id="9133864at2"/>
<comment type="caution">
    <text evidence="13">The sequence shown here is derived from an EMBL/GenBank/DDBJ whole genome shotgun (WGS) entry which is preliminary data.</text>
</comment>
<proteinExistence type="inferred from homology"/>
<comment type="subcellular location">
    <subcellularLocation>
        <location evidence="1">Cell inner membrane</location>
        <topology evidence="1">Single-pass membrane protein</topology>
    </subcellularLocation>
</comment>
<evidence type="ECO:0000256" key="3">
    <source>
        <dbReference type="ARBA" id="ARBA00022475"/>
    </source>
</evidence>
<dbReference type="Pfam" id="PF07963">
    <property type="entry name" value="N_methyl"/>
    <property type="match status" value="1"/>
</dbReference>
<dbReference type="Proteomes" id="UP000310016">
    <property type="component" value="Unassembled WGS sequence"/>
</dbReference>
<accession>A0A4U0PY61</accession>
<gene>
    <name evidence="13" type="primary">gspH</name>
    <name evidence="13" type="ORF">FAZ21_09950</name>
</gene>
<dbReference type="GO" id="GO:0005886">
    <property type="term" value="C:plasma membrane"/>
    <property type="evidence" value="ECO:0007669"/>
    <property type="project" value="UniProtKB-SubCell"/>
</dbReference>
<dbReference type="InterPro" id="IPR045584">
    <property type="entry name" value="Pilin-like"/>
</dbReference>
<reference evidence="13 14" key="1">
    <citation type="submission" date="2019-04" db="EMBL/GenBank/DDBJ databases">
        <title>Chitiniphilus eburnea sp. nov., a novel chitinolytic bacterium isolated from aquaculture sludge.</title>
        <authorList>
            <person name="Sheng M."/>
        </authorList>
    </citation>
    <scope>NUCLEOTIDE SEQUENCE [LARGE SCALE GENOMIC DNA]</scope>
    <source>
        <strain evidence="13 14">HX-2-15</strain>
    </source>
</reference>
<evidence type="ECO:0000256" key="10">
    <source>
        <dbReference type="ARBA" id="ARBA00030775"/>
    </source>
</evidence>
<protein>
    <recommendedName>
        <fullName evidence="2">Type II secretion system protein H</fullName>
    </recommendedName>
    <alternativeName>
        <fullName evidence="10">General secretion pathway protein H</fullName>
    </alternativeName>
</protein>
<evidence type="ECO:0000313" key="13">
    <source>
        <dbReference type="EMBL" id="TJZ73507.1"/>
    </source>
</evidence>
<evidence type="ECO:0000256" key="5">
    <source>
        <dbReference type="ARBA" id="ARBA00022519"/>
    </source>
</evidence>
<evidence type="ECO:0000313" key="14">
    <source>
        <dbReference type="Proteomes" id="UP000310016"/>
    </source>
</evidence>
<feature type="transmembrane region" description="Helical" evidence="11">
    <location>
        <begin position="21"/>
        <end position="42"/>
    </location>
</feature>
<keyword evidence="7 11" id="KW-1133">Transmembrane helix</keyword>